<evidence type="ECO:0000313" key="1">
    <source>
        <dbReference type="EMBL" id="KAH3892177.1"/>
    </source>
</evidence>
<gene>
    <name evidence="1" type="ORF">DPMN_016289</name>
</gene>
<evidence type="ECO:0000313" key="2">
    <source>
        <dbReference type="Proteomes" id="UP000828390"/>
    </source>
</evidence>
<comment type="caution">
    <text evidence="1">The sequence shown here is derived from an EMBL/GenBank/DDBJ whole genome shotgun (WGS) entry which is preliminary data.</text>
</comment>
<organism evidence="1 2">
    <name type="scientific">Dreissena polymorpha</name>
    <name type="common">Zebra mussel</name>
    <name type="synonym">Mytilus polymorpha</name>
    <dbReference type="NCBI Taxonomy" id="45954"/>
    <lineage>
        <taxon>Eukaryota</taxon>
        <taxon>Metazoa</taxon>
        <taxon>Spiralia</taxon>
        <taxon>Lophotrochozoa</taxon>
        <taxon>Mollusca</taxon>
        <taxon>Bivalvia</taxon>
        <taxon>Autobranchia</taxon>
        <taxon>Heteroconchia</taxon>
        <taxon>Euheterodonta</taxon>
        <taxon>Imparidentia</taxon>
        <taxon>Neoheterodontei</taxon>
        <taxon>Myida</taxon>
        <taxon>Dreissenoidea</taxon>
        <taxon>Dreissenidae</taxon>
        <taxon>Dreissena</taxon>
    </lineage>
</organism>
<dbReference type="AlphaFoldDB" id="A0A9D4N9F0"/>
<protein>
    <submittedName>
        <fullName evidence="1">Uncharacterized protein</fullName>
    </submittedName>
</protein>
<dbReference type="Proteomes" id="UP000828390">
    <property type="component" value="Unassembled WGS sequence"/>
</dbReference>
<keyword evidence="2" id="KW-1185">Reference proteome</keyword>
<sequence length="61" mass="7221">MIILHQDHLTLSSRSSVASPWYRVSTLITFQVLPRRRLFNSLLRDVRMSSSFWNRNSSRVT</sequence>
<proteinExistence type="predicted"/>
<reference evidence="1" key="1">
    <citation type="journal article" date="2019" name="bioRxiv">
        <title>The Genome of the Zebra Mussel, Dreissena polymorpha: A Resource for Invasive Species Research.</title>
        <authorList>
            <person name="McCartney M.A."/>
            <person name="Auch B."/>
            <person name="Kono T."/>
            <person name="Mallez S."/>
            <person name="Zhang Y."/>
            <person name="Obille A."/>
            <person name="Becker A."/>
            <person name="Abrahante J.E."/>
            <person name="Garbe J."/>
            <person name="Badalamenti J.P."/>
            <person name="Herman A."/>
            <person name="Mangelson H."/>
            <person name="Liachko I."/>
            <person name="Sullivan S."/>
            <person name="Sone E.D."/>
            <person name="Koren S."/>
            <person name="Silverstein K.A.T."/>
            <person name="Beckman K.B."/>
            <person name="Gohl D.M."/>
        </authorList>
    </citation>
    <scope>NUCLEOTIDE SEQUENCE</scope>
    <source>
        <strain evidence="1">Duluth1</strain>
        <tissue evidence="1">Whole animal</tissue>
    </source>
</reference>
<accession>A0A9D4N9F0</accession>
<dbReference type="EMBL" id="JAIWYP010000001">
    <property type="protein sequence ID" value="KAH3892177.1"/>
    <property type="molecule type" value="Genomic_DNA"/>
</dbReference>
<name>A0A9D4N9F0_DREPO</name>
<reference evidence="1" key="2">
    <citation type="submission" date="2020-11" db="EMBL/GenBank/DDBJ databases">
        <authorList>
            <person name="McCartney M.A."/>
            <person name="Auch B."/>
            <person name="Kono T."/>
            <person name="Mallez S."/>
            <person name="Becker A."/>
            <person name="Gohl D.M."/>
            <person name="Silverstein K.A.T."/>
            <person name="Koren S."/>
            <person name="Bechman K.B."/>
            <person name="Herman A."/>
            <person name="Abrahante J.E."/>
            <person name="Garbe J."/>
        </authorList>
    </citation>
    <scope>NUCLEOTIDE SEQUENCE</scope>
    <source>
        <strain evidence="1">Duluth1</strain>
        <tissue evidence="1">Whole animal</tissue>
    </source>
</reference>